<dbReference type="Proteomes" id="UP000557392">
    <property type="component" value="Unassembled WGS sequence"/>
</dbReference>
<evidence type="ECO:0000259" key="1">
    <source>
        <dbReference type="Pfam" id="PF21880"/>
    </source>
</evidence>
<dbReference type="InterPro" id="IPR054209">
    <property type="entry name" value="DUF6916"/>
</dbReference>
<dbReference type="Pfam" id="PF21880">
    <property type="entry name" value="DUF6916"/>
    <property type="match status" value="1"/>
</dbReference>
<reference evidence="2 3" key="1">
    <citation type="submission" date="2020-08" db="EMBL/GenBank/DDBJ databases">
        <title>Genomic Encyclopedia of Type Strains, Phase IV (KMG-IV): sequencing the most valuable type-strain genomes for metagenomic binning, comparative biology and taxonomic classification.</title>
        <authorList>
            <person name="Goeker M."/>
        </authorList>
    </citation>
    <scope>NUCLEOTIDE SEQUENCE [LARGE SCALE GENOMIC DNA]</scope>
    <source>
        <strain evidence="2 3">DSM 101806</strain>
    </source>
</reference>
<comment type="caution">
    <text evidence="2">The sequence shown here is derived from an EMBL/GenBank/DDBJ whole genome shotgun (WGS) entry which is preliminary data.</text>
</comment>
<proteinExistence type="predicted"/>
<dbReference type="EMBL" id="JACIEH010000001">
    <property type="protein sequence ID" value="MBB4098244.1"/>
    <property type="molecule type" value="Genomic_DNA"/>
</dbReference>
<sequence length="106" mass="11619">MTSDAGSAVPQHPPVPLRLRDFEGRIGSPFDIACQGEAQQLVLMAARELPGSPREEGGFRLEFRGPPEPRLPQAIYPFQIDGVAHDIFIVPIGFAIDGLLYEAVFF</sequence>
<dbReference type="AlphaFoldDB" id="A0A7W6NX64"/>
<feature type="domain" description="DUF6916" evidence="1">
    <location>
        <begin position="17"/>
        <end position="105"/>
    </location>
</feature>
<name>A0A7W6NX64_9SPHN</name>
<organism evidence="2 3">
    <name type="scientific">Sphingomonas kyeonggiensis</name>
    <dbReference type="NCBI Taxonomy" id="1268553"/>
    <lineage>
        <taxon>Bacteria</taxon>
        <taxon>Pseudomonadati</taxon>
        <taxon>Pseudomonadota</taxon>
        <taxon>Alphaproteobacteria</taxon>
        <taxon>Sphingomonadales</taxon>
        <taxon>Sphingomonadaceae</taxon>
        <taxon>Sphingomonas</taxon>
    </lineage>
</organism>
<evidence type="ECO:0000313" key="2">
    <source>
        <dbReference type="EMBL" id="MBB4098244.1"/>
    </source>
</evidence>
<gene>
    <name evidence="2" type="ORF">GGR46_001777</name>
</gene>
<protein>
    <recommendedName>
        <fullName evidence="1">DUF6916 domain-containing protein</fullName>
    </recommendedName>
</protein>
<evidence type="ECO:0000313" key="3">
    <source>
        <dbReference type="Proteomes" id="UP000557392"/>
    </source>
</evidence>
<dbReference type="RefSeq" id="WP_183996538.1">
    <property type="nucleotide sequence ID" value="NZ_JACIEH010000001.1"/>
</dbReference>
<keyword evidence="3" id="KW-1185">Reference proteome</keyword>
<accession>A0A7W6NX64</accession>